<sequence>MEKELLDFFLWFRENGEKYVCHPIEHMIKIYLIEKSK</sequence>
<protein>
    <submittedName>
        <fullName evidence="1">Uncharacterized protein</fullName>
    </submittedName>
</protein>
<dbReference type="EMBL" id="LR796594">
    <property type="protein sequence ID" value="CAB4153360.1"/>
    <property type="molecule type" value="Genomic_DNA"/>
</dbReference>
<gene>
    <name evidence="1" type="ORF">UFOVP622_3</name>
</gene>
<organism evidence="1">
    <name type="scientific">uncultured Caudovirales phage</name>
    <dbReference type="NCBI Taxonomy" id="2100421"/>
    <lineage>
        <taxon>Viruses</taxon>
        <taxon>Duplodnaviria</taxon>
        <taxon>Heunggongvirae</taxon>
        <taxon>Uroviricota</taxon>
        <taxon>Caudoviricetes</taxon>
        <taxon>Peduoviridae</taxon>
        <taxon>Maltschvirus</taxon>
        <taxon>Maltschvirus maltsch</taxon>
    </lineage>
</organism>
<accession>A0A6J5N8E4</accession>
<evidence type="ECO:0000313" key="1">
    <source>
        <dbReference type="EMBL" id="CAB4153360.1"/>
    </source>
</evidence>
<proteinExistence type="predicted"/>
<name>A0A6J5N8E4_9CAUD</name>
<reference evidence="1" key="1">
    <citation type="submission" date="2020-04" db="EMBL/GenBank/DDBJ databases">
        <authorList>
            <person name="Chiriac C."/>
            <person name="Salcher M."/>
            <person name="Ghai R."/>
            <person name="Kavagutti S V."/>
        </authorList>
    </citation>
    <scope>NUCLEOTIDE SEQUENCE</scope>
</reference>